<reference evidence="1 2" key="1">
    <citation type="submission" date="2021-06" db="EMBL/GenBank/DDBJ databases">
        <authorList>
            <person name="Kallberg Y."/>
            <person name="Tangrot J."/>
            <person name="Rosling A."/>
        </authorList>
    </citation>
    <scope>NUCLEOTIDE SEQUENCE [LARGE SCALE GENOMIC DNA]</scope>
    <source>
        <strain evidence="1 2">120-4 pot B 10/14</strain>
    </source>
</reference>
<gene>
    <name evidence="1" type="ORF">GMARGA_LOCUS40140</name>
</gene>
<proteinExistence type="predicted"/>
<keyword evidence="2" id="KW-1185">Reference proteome</keyword>
<evidence type="ECO:0000313" key="2">
    <source>
        <dbReference type="Proteomes" id="UP000789901"/>
    </source>
</evidence>
<evidence type="ECO:0000313" key="1">
    <source>
        <dbReference type="EMBL" id="CAG8850281.1"/>
    </source>
</evidence>
<feature type="non-terminal residue" evidence="1">
    <location>
        <position position="1"/>
    </location>
</feature>
<protein>
    <submittedName>
        <fullName evidence="1">6652_t:CDS:1</fullName>
    </submittedName>
</protein>
<name>A0ABN7XAG7_GIGMA</name>
<comment type="caution">
    <text evidence="1">The sequence shown here is derived from an EMBL/GenBank/DDBJ whole genome shotgun (WGS) entry which is preliminary data.</text>
</comment>
<accession>A0ABN7XAG7</accession>
<dbReference type="Proteomes" id="UP000789901">
    <property type="component" value="Unassembled WGS sequence"/>
</dbReference>
<sequence length="60" mass="6940">NESYEVKTSNIEEKKTEATQELVLMAQSIQVLKEDINIIKKNREKPNGIYTVWDISKDSV</sequence>
<organism evidence="1 2">
    <name type="scientific">Gigaspora margarita</name>
    <dbReference type="NCBI Taxonomy" id="4874"/>
    <lineage>
        <taxon>Eukaryota</taxon>
        <taxon>Fungi</taxon>
        <taxon>Fungi incertae sedis</taxon>
        <taxon>Mucoromycota</taxon>
        <taxon>Glomeromycotina</taxon>
        <taxon>Glomeromycetes</taxon>
        <taxon>Diversisporales</taxon>
        <taxon>Gigasporaceae</taxon>
        <taxon>Gigaspora</taxon>
    </lineage>
</organism>
<dbReference type="EMBL" id="CAJVQB010100333">
    <property type="protein sequence ID" value="CAG8850281.1"/>
    <property type="molecule type" value="Genomic_DNA"/>
</dbReference>
<feature type="non-terminal residue" evidence="1">
    <location>
        <position position="60"/>
    </location>
</feature>